<accession>G0R2C4</accession>
<dbReference type="OrthoDB" id="310763at2759"/>
<dbReference type="EC" id="3.1.21.3" evidence="4"/>
<dbReference type="RefSeq" id="XP_004027726.1">
    <property type="nucleotide sequence ID" value="XM_004027677.1"/>
</dbReference>
<dbReference type="EMBL" id="GL984252">
    <property type="protein sequence ID" value="EGR28381.1"/>
    <property type="molecule type" value="Genomic_DNA"/>
</dbReference>
<dbReference type="PANTHER" id="PTHR32215:SF0">
    <property type="entry name" value="CILIA- AND FLAGELLA-ASSOCIATED PROTEIN 57"/>
    <property type="match status" value="1"/>
</dbReference>
<keyword evidence="1" id="KW-0853">WD repeat</keyword>
<gene>
    <name evidence="4" type="ORF">IMG5_176800</name>
</gene>
<dbReference type="SUPFAM" id="SSF50978">
    <property type="entry name" value="WD40 repeat-like"/>
    <property type="match status" value="2"/>
</dbReference>
<dbReference type="Gene3D" id="2.130.10.10">
    <property type="entry name" value="YVTN repeat-like/Quinoprotein amine dehydrogenase"/>
    <property type="match status" value="3"/>
</dbReference>
<feature type="region of interest" description="Disordered" evidence="3">
    <location>
        <begin position="1420"/>
        <end position="1440"/>
    </location>
</feature>
<feature type="coiled-coil region" evidence="2">
    <location>
        <begin position="938"/>
        <end position="1031"/>
    </location>
</feature>
<evidence type="ECO:0000256" key="1">
    <source>
        <dbReference type="PROSITE-ProRule" id="PRU00221"/>
    </source>
</evidence>
<dbReference type="Pfam" id="PF00400">
    <property type="entry name" value="WD40"/>
    <property type="match status" value="1"/>
</dbReference>
<evidence type="ECO:0000256" key="2">
    <source>
        <dbReference type="SAM" id="Coils"/>
    </source>
</evidence>
<dbReference type="InterPro" id="IPR001680">
    <property type="entry name" value="WD40_rpt"/>
</dbReference>
<name>G0R2C4_ICHMU</name>
<proteinExistence type="predicted"/>
<reference evidence="4 5" key="1">
    <citation type="submission" date="2011-07" db="EMBL/GenBank/DDBJ databases">
        <authorList>
            <person name="Coyne R."/>
            <person name="Brami D."/>
            <person name="Johnson J."/>
            <person name="Hostetler J."/>
            <person name="Hannick L."/>
            <person name="Clark T."/>
            <person name="Cassidy-Hanley D."/>
            <person name="Inman J."/>
        </authorList>
    </citation>
    <scope>NUCLEOTIDE SEQUENCE [LARGE SCALE GENOMIC DNA]</scope>
    <source>
        <strain evidence="4 5">G5</strain>
    </source>
</reference>
<feature type="coiled-coil region" evidence="2">
    <location>
        <begin position="760"/>
        <end position="885"/>
    </location>
</feature>
<dbReference type="PANTHER" id="PTHR32215">
    <property type="entry name" value="CILIA- AND FLAGELLA-ASSOCIATED PROTEIN 57"/>
    <property type="match status" value="1"/>
</dbReference>
<evidence type="ECO:0000256" key="3">
    <source>
        <dbReference type="SAM" id="MobiDB-lite"/>
    </source>
</evidence>
<dbReference type="GO" id="GO:0009035">
    <property type="term" value="F:type I site-specific deoxyribonuclease activity"/>
    <property type="evidence" value="ECO:0007669"/>
    <property type="project" value="UniProtKB-EC"/>
</dbReference>
<keyword evidence="2" id="KW-0175">Coiled coil</keyword>
<dbReference type="OMA" id="GVCYNTE"/>
<protein>
    <submittedName>
        <fullName evidence="4">WD repeat protein</fullName>
        <ecNumber evidence="4">3.1.21.3</ecNumber>
    </submittedName>
</protein>
<dbReference type="InterPro" id="IPR015943">
    <property type="entry name" value="WD40/YVTN_repeat-like_dom_sf"/>
</dbReference>
<dbReference type="InterPro" id="IPR036322">
    <property type="entry name" value="WD40_repeat_dom_sf"/>
</dbReference>
<dbReference type="InParanoid" id="G0R2C4"/>
<dbReference type="GeneID" id="14904458"/>
<evidence type="ECO:0000313" key="4">
    <source>
        <dbReference type="EMBL" id="EGR28381.1"/>
    </source>
</evidence>
<evidence type="ECO:0000313" key="5">
    <source>
        <dbReference type="Proteomes" id="UP000008983"/>
    </source>
</evidence>
<feature type="coiled-coil region" evidence="2">
    <location>
        <begin position="1283"/>
        <end position="1310"/>
    </location>
</feature>
<keyword evidence="5" id="KW-1185">Reference proteome</keyword>
<dbReference type="Proteomes" id="UP000008983">
    <property type="component" value="Unassembled WGS sequence"/>
</dbReference>
<feature type="coiled-coil region" evidence="2">
    <location>
        <begin position="1081"/>
        <end position="1108"/>
    </location>
</feature>
<feature type="repeat" description="WD" evidence="1">
    <location>
        <begin position="549"/>
        <end position="590"/>
    </location>
</feature>
<dbReference type="InterPro" id="IPR052993">
    <property type="entry name" value="CFA-57"/>
</dbReference>
<dbReference type="SMART" id="SM00320">
    <property type="entry name" value="WD40"/>
    <property type="match status" value="7"/>
</dbReference>
<dbReference type="eggNOG" id="ENOG502SIN7">
    <property type="taxonomic scope" value="Eukaryota"/>
</dbReference>
<organism evidence="4 5">
    <name type="scientific">Ichthyophthirius multifiliis</name>
    <name type="common">White spot disease agent</name>
    <name type="synonym">Ich</name>
    <dbReference type="NCBI Taxonomy" id="5932"/>
    <lineage>
        <taxon>Eukaryota</taxon>
        <taxon>Sar</taxon>
        <taxon>Alveolata</taxon>
        <taxon>Ciliophora</taxon>
        <taxon>Intramacronucleata</taxon>
        <taxon>Oligohymenophorea</taxon>
        <taxon>Hymenostomatida</taxon>
        <taxon>Ophryoglenina</taxon>
        <taxon>Ichthyophthirius</taxon>
    </lineage>
</organism>
<keyword evidence="4" id="KW-0378">Hydrolase</keyword>
<dbReference type="PROSITE" id="PS50082">
    <property type="entry name" value="WD_REPEATS_2"/>
    <property type="match status" value="1"/>
</dbReference>
<sequence length="1474" mass="172728">MFSKGGGPNQPNQKLENGISIQLENSFGCYQTPIRKNSYFCTDDNLIYNCGNHLVLYDVVRKKQKYVMKNIEDQPLTAMTFFTNPTKGTTNIAVALKSKSDTLPQVKVYSSQKPSNFSLVHNIPNSIILDIQFILKARYIITLTHMPKGFQLNIYNVQEERHCCIRQVEDQEASKIEVNTKLGSDFIIIGKKYCQVCSFEYQGMLINEKANLYESLNKQFNLLFEEEICEAVWISEYIIIATFQNKLHIFKNLIYQKTLDLVLFEKEAIIPIRNSKQSQQEQDQIIQQVLEQQKNDTKHISVSCMSKFQRGLAIGFQGAQMISLYEFDNQNELVHKGNYYLKEENIQKIHSIDIAPDEMYAVICILFYPRGSHQTAKIKSDGVYAISPEEKKEQQGKLEIYMFNLAVVDAIKSVQKDPFEPLFEQGVHKGSILDLSLCPTRSILVSVCEDKTTKFMDFGSEFRELISQFFHETPNCISIHPLNIQCAIGFKEGIKVFNILDDELKPSFTNNTKTCTAISYSEGGHLLAAGNLQIINIYNPYEYILLYTLNGHAVALKSIEWINNDQNIISICQGGLLNVWDLKTGTRFIEHSYRQHKLLAVAYDFDFDLVVCACSDNKLRIFKEKGQIQVCEHETSPCQFTSIHISKRFDTIIFGTSEGSIRIYLWPFWTFKAKSMDYLEIPIHQCTITSIKISQDYQYLITCSEDSSIFFSKIREFVEGEDVTVTDFFNQQKENNYEALEKVTLAYSLNNLCLCSKIAQEQKKESIKELEFRLQNYKSDIDDEKEKWGEIYAQRIKTLKEKHNDQKQKQKENLLKIQQEYDQKFEELREKKANQKQEMEEIEEKLNEMNSKDLIQCYQRRDELTEKLQNLKSKFSNQIEHAQQQYNYTLKKVQDEYDIKFSDIFNKYKNALENVTNDQHKFHEVLSQQEQDFDTYFTKTKQNLKEELEEELRKTEELRSSNSKYNKEIQNYKERKQYLQQESEQLSLEIKNLELDQKNFEDKQNQMVNQLNEKEDIINMREQQIKDLRSKNIHLQNFQKVYDYQVNTLKDERQPLKEHLLNMEKHVKNLYNELLEESGANKNIDKDIEKTENKTKEMKIQLREKQKDVMLTRRLIENFQFQILDMLKNLQFKEWPKRLAEIYTENFSEKSYKIEKVLEQSTIGANLKELKKDAYLEQIEQEQQFLIGQDLKGQRDFLARQLVKVAGDYRKVMESRNDAYLRVQNMNTLLINECNEKREKKSKLKEYLSLQKKAYREVRRELAVFMGQSLKEILDDDDENINFIQQEDESEEALDEIDEKNNQNQKNNESGNLLVDNYNKTQNSATLLKNNKFQVQKAPTITEKKINQRQLIQDLLKQIELINDNQDLQGDQLKERVQNFLYVEKKDTVGPLIQKEQQNQALKLASSTQGPFFQTNRIKMQSSQGKIPNSPGVGSKTSTAPHNFMQTFTSNLGFGQTGQDFNRKSALSQQQFNK</sequence>